<feature type="compositionally biased region" description="Basic and acidic residues" evidence="1">
    <location>
        <begin position="210"/>
        <end position="219"/>
    </location>
</feature>
<evidence type="ECO:0000313" key="3">
    <source>
        <dbReference type="Proteomes" id="UP000663400"/>
    </source>
</evidence>
<proteinExistence type="predicted"/>
<feature type="compositionally biased region" description="Basic and acidic residues" evidence="1">
    <location>
        <begin position="239"/>
        <end position="250"/>
    </location>
</feature>
<sequence>MSPLFHANATMLMLGDLYTQLDLLVERSASATRYFSYVEEAGWLSGQPDNWDGPYGAALPTELPELLKRNRMHYRVRMSGPVSSQFLEQMGNFEELSPRPSPRQRERRLQHLRAHLTQVAMPVVDLYVSRSSDLLAELQTLLEPGSWHYLQVSDDAASPVSGSEPFVLVGDIPGGDQRVARIDMLLPVDPRIETRLRDIFSMKHIPDARFDSRGRENDRMPVPPAPLAPDLESTVAAASEDHARDPWKCE</sequence>
<dbReference type="RefSeq" id="WP_200607510.1">
    <property type="nucleotide sequence ID" value="NZ_CP071517.1"/>
</dbReference>
<protein>
    <submittedName>
        <fullName evidence="2">Uncharacterized protein</fullName>
    </submittedName>
</protein>
<accession>A0ABX7R7A3</accession>
<organism evidence="2 3">
    <name type="scientific">Lysobacter arenosi</name>
    <dbReference type="NCBI Taxonomy" id="2795387"/>
    <lineage>
        <taxon>Bacteria</taxon>
        <taxon>Pseudomonadati</taxon>
        <taxon>Pseudomonadota</taxon>
        <taxon>Gammaproteobacteria</taxon>
        <taxon>Lysobacterales</taxon>
        <taxon>Lysobacteraceae</taxon>
        <taxon>Lysobacter</taxon>
    </lineage>
</organism>
<dbReference type="Proteomes" id="UP000663400">
    <property type="component" value="Chromosome"/>
</dbReference>
<gene>
    <name evidence="2" type="ORF">HIV01_012325</name>
</gene>
<reference evidence="2 3" key="1">
    <citation type="submission" date="2021-02" db="EMBL/GenBank/DDBJ databases">
        <title>Lysobacter arenosi sp. nov., isolated from soil of gangwondo yeongwol, south Korea.</title>
        <authorList>
            <person name="Kim K.R."/>
            <person name="Kim K.H."/>
            <person name="Jeon C.O."/>
        </authorList>
    </citation>
    <scope>NUCLEOTIDE SEQUENCE [LARGE SCALE GENOMIC DNA]</scope>
    <source>
        <strain evidence="2 3">R7</strain>
    </source>
</reference>
<feature type="region of interest" description="Disordered" evidence="1">
    <location>
        <begin position="210"/>
        <end position="250"/>
    </location>
</feature>
<evidence type="ECO:0000256" key="1">
    <source>
        <dbReference type="SAM" id="MobiDB-lite"/>
    </source>
</evidence>
<name>A0ABX7R7A3_9GAMM</name>
<dbReference type="EMBL" id="CP071517">
    <property type="protein sequence ID" value="QSX74003.1"/>
    <property type="molecule type" value="Genomic_DNA"/>
</dbReference>
<evidence type="ECO:0000313" key="2">
    <source>
        <dbReference type="EMBL" id="QSX74003.1"/>
    </source>
</evidence>
<keyword evidence="3" id="KW-1185">Reference proteome</keyword>